<proteinExistence type="predicted"/>
<evidence type="ECO:0000256" key="1">
    <source>
        <dbReference type="SAM" id="MobiDB-lite"/>
    </source>
</evidence>
<gene>
    <name evidence="2" type="ORF">LTR32_005482</name>
</gene>
<comment type="caution">
    <text evidence="2">The sequence shown here is derived from an EMBL/GenBank/DDBJ whole genome shotgun (WGS) entry which is preliminary data.</text>
</comment>
<evidence type="ECO:0000313" key="3">
    <source>
        <dbReference type="Proteomes" id="UP001308179"/>
    </source>
</evidence>
<organism evidence="2 3">
    <name type="scientific">Rachicladosporium monterosium</name>
    <dbReference type="NCBI Taxonomy" id="1507873"/>
    <lineage>
        <taxon>Eukaryota</taxon>
        <taxon>Fungi</taxon>
        <taxon>Dikarya</taxon>
        <taxon>Ascomycota</taxon>
        <taxon>Pezizomycotina</taxon>
        <taxon>Dothideomycetes</taxon>
        <taxon>Dothideomycetidae</taxon>
        <taxon>Cladosporiales</taxon>
        <taxon>Cladosporiaceae</taxon>
        <taxon>Rachicladosporium</taxon>
    </lineage>
</organism>
<sequence length="133" mass="15261">MAALAQTVMVVNRSGKVVKSSKHLVNVWNDAKSAYNERKAEIMATRHDESGSKHKERKMRQRLEVLTLEDDEDSRANSRQSSRSRRGGEGSHLKRRTERPHAEREYADSVYDNDTQVARRSPRPSPLRHDSHG</sequence>
<feature type="non-terminal residue" evidence="2">
    <location>
        <position position="133"/>
    </location>
</feature>
<protein>
    <recommendedName>
        <fullName evidence="4">CBF1-interacting co-repressor CIR N-terminal domain-containing protein</fullName>
    </recommendedName>
</protein>
<evidence type="ECO:0000313" key="2">
    <source>
        <dbReference type="EMBL" id="KAK5142111.1"/>
    </source>
</evidence>
<dbReference type="Proteomes" id="UP001308179">
    <property type="component" value="Unassembled WGS sequence"/>
</dbReference>
<evidence type="ECO:0008006" key="4">
    <source>
        <dbReference type="Google" id="ProtNLM"/>
    </source>
</evidence>
<accession>A0ABR0L1K7</accession>
<reference evidence="2 3" key="1">
    <citation type="submission" date="2023-08" db="EMBL/GenBank/DDBJ databases">
        <title>Black Yeasts Isolated from many extreme environments.</title>
        <authorList>
            <person name="Coleine C."/>
            <person name="Stajich J.E."/>
            <person name="Selbmann L."/>
        </authorList>
    </citation>
    <scope>NUCLEOTIDE SEQUENCE [LARGE SCALE GENOMIC DNA]</scope>
    <source>
        <strain evidence="2 3">CCFEE 5386</strain>
    </source>
</reference>
<keyword evidence="3" id="KW-1185">Reference proteome</keyword>
<feature type="region of interest" description="Disordered" evidence="1">
    <location>
        <begin position="42"/>
        <end position="133"/>
    </location>
</feature>
<dbReference type="EMBL" id="JAVRRR010000478">
    <property type="protein sequence ID" value="KAK5142111.1"/>
    <property type="molecule type" value="Genomic_DNA"/>
</dbReference>
<feature type="compositionally biased region" description="Basic and acidic residues" evidence="1">
    <location>
        <begin position="42"/>
        <end position="53"/>
    </location>
</feature>
<name>A0ABR0L1K7_9PEZI</name>